<evidence type="ECO:0000313" key="6">
    <source>
        <dbReference type="EMBL" id="QBD83223.1"/>
    </source>
</evidence>
<dbReference type="AlphaFoldDB" id="A0A4P6K5I4"/>
<dbReference type="InterPro" id="IPR002509">
    <property type="entry name" value="NODB_dom"/>
</dbReference>
<feature type="region of interest" description="Disordered" evidence="3">
    <location>
        <begin position="67"/>
        <end position="102"/>
    </location>
</feature>
<dbReference type="InterPro" id="IPR050248">
    <property type="entry name" value="Polysacc_deacetylase_ArnD"/>
</dbReference>
<evidence type="ECO:0000256" key="3">
    <source>
        <dbReference type="SAM" id="MobiDB-lite"/>
    </source>
</evidence>
<feature type="compositionally biased region" description="Polar residues" evidence="3">
    <location>
        <begin position="67"/>
        <end position="79"/>
    </location>
</feature>
<keyword evidence="4" id="KW-0472">Membrane</keyword>
<dbReference type="OrthoDB" id="62208at2"/>
<dbReference type="PANTHER" id="PTHR10587">
    <property type="entry name" value="GLYCOSYL TRANSFERASE-RELATED"/>
    <property type="match status" value="1"/>
</dbReference>
<keyword evidence="4" id="KW-1133">Transmembrane helix</keyword>
<evidence type="ECO:0000256" key="2">
    <source>
        <dbReference type="ARBA" id="ARBA00022801"/>
    </source>
</evidence>
<dbReference type="Pfam" id="PF01522">
    <property type="entry name" value="Polysacc_deac_1"/>
    <property type="match status" value="1"/>
</dbReference>
<gene>
    <name evidence="6" type="ORF">EPA93_47590</name>
</gene>
<feature type="transmembrane region" description="Helical" evidence="4">
    <location>
        <begin position="24"/>
        <end position="48"/>
    </location>
</feature>
<dbReference type="SUPFAM" id="SSF88713">
    <property type="entry name" value="Glycoside hydrolase/deacetylase"/>
    <property type="match status" value="1"/>
</dbReference>
<dbReference type="EMBL" id="CP035758">
    <property type="protein sequence ID" value="QBD83223.1"/>
    <property type="molecule type" value="Genomic_DNA"/>
</dbReference>
<name>A0A4P6K5I4_KTERU</name>
<dbReference type="InterPro" id="IPR011330">
    <property type="entry name" value="Glyco_hydro/deAcase_b/a-brl"/>
</dbReference>
<evidence type="ECO:0000256" key="1">
    <source>
        <dbReference type="ARBA" id="ARBA00022723"/>
    </source>
</evidence>
<dbReference type="Gene3D" id="3.20.20.370">
    <property type="entry name" value="Glycoside hydrolase/deacetylase"/>
    <property type="match status" value="1"/>
</dbReference>
<keyword evidence="2" id="KW-0378">Hydrolase</keyword>
<dbReference type="GO" id="GO:0016020">
    <property type="term" value="C:membrane"/>
    <property type="evidence" value="ECO:0007669"/>
    <property type="project" value="TreeGrafter"/>
</dbReference>
<keyword evidence="7" id="KW-1185">Reference proteome</keyword>
<dbReference type="RefSeq" id="WP_129894289.1">
    <property type="nucleotide sequence ID" value="NZ_CP035758.1"/>
</dbReference>
<dbReference type="CDD" id="cd10917">
    <property type="entry name" value="CE4_NodB_like_6s_7s"/>
    <property type="match status" value="1"/>
</dbReference>
<reference evidence="6 7" key="1">
    <citation type="submission" date="2019-01" db="EMBL/GenBank/DDBJ databases">
        <title>Ktedonosporobacter rubrisoli SCAWS-G2.</title>
        <authorList>
            <person name="Huang Y."/>
            <person name="Yan B."/>
        </authorList>
    </citation>
    <scope>NUCLEOTIDE SEQUENCE [LARGE SCALE GENOMIC DNA]</scope>
    <source>
        <strain evidence="6 7">SCAWS-G2</strain>
    </source>
</reference>
<dbReference type="GO" id="GO:0016810">
    <property type="term" value="F:hydrolase activity, acting on carbon-nitrogen (but not peptide) bonds"/>
    <property type="evidence" value="ECO:0007669"/>
    <property type="project" value="InterPro"/>
</dbReference>
<sequence>MNHQNINNNIYNQGKRKTIRRTTFLIVSGLAILLALSALTIALGATIFTQQAKKPGPITSVAQAHSHNNLSSPTVSPALSPTAVPVSGLTPRPEPITPFPSSLQQQIATLQSKDRYIARGNTSLPEVALSFDDGPNPPYTQQILSILQHYGIKATFFSIGRQAQAYPDLLRREHQAGHFIGNHTWSHPDLPHLSASDIRNQLTTTEDAIEHATGIRPTYFRPPYGDINPTVLTTANSLALTVVLWSVDPRDWSRPGTQAIISRVLSQVGNGSIILMHDGGGDRSQTVAALPTIIESLQKRGFRFVPLPQLIDHLHQKALSETSGQTETLDSAPTPRQFIWTRRWLADLRVRAATM</sequence>
<dbReference type="PROSITE" id="PS51677">
    <property type="entry name" value="NODB"/>
    <property type="match status" value="1"/>
</dbReference>
<evidence type="ECO:0000256" key="4">
    <source>
        <dbReference type="SAM" id="Phobius"/>
    </source>
</evidence>
<dbReference type="KEGG" id="kbs:EPA93_47590"/>
<proteinExistence type="predicted"/>
<dbReference type="GO" id="GO:0005975">
    <property type="term" value="P:carbohydrate metabolic process"/>
    <property type="evidence" value="ECO:0007669"/>
    <property type="project" value="InterPro"/>
</dbReference>
<organism evidence="6 7">
    <name type="scientific">Ktedonosporobacter rubrisoli</name>
    <dbReference type="NCBI Taxonomy" id="2509675"/>
    <lineage>
        <taxon>Bacteria</taxon>
        <taxon>Bacillati</taxon>
        <taxon>Chloroflexota</taxon>
        <taxon>Ktedonobacteria</taxon>
        <taxon>Ktedonobacterales</taxon>
        <taxon>Ktedonosporobacteraceae</taxon>
        <taxon>Ktedonosporobacter</taxon>
    </lineage>
</organism>
<keyword evidence="1" id="KW-0479">Metal-binding</keyword>
<keyword evidence="4" id="KW-0812">Transmembrane</keyword>
<evidence type="ECO:0000259" key="5">
    <source>
        <dbReference type="PROSITE" id="PS51677"/>
    </source>
</evidence>
<dbReference type="GO" id="GO:0046872">
    <property type="term" value="F:metal ion binding"/>
    <property type="evidence" value="ECO:0007669"/>
    <property type="project" value="UniProtKB-KW"/>
</dbReference>
<accession>A0A4P6K5I4</accession>
<dbReference type="PANTHER" id="PTHR10587:SF133">
    <property type="entry name" value="CHITIN DEACETYLASE 1-RELATED"/>
    <property type="match status" value="1"/>
</dbReference>
<evidence type="ECO:0000313" key="7">
    <source>
        <dbReference type="Proteomes" id="UP000290365"/>
    </source>
</evidence>
<feature type="domain" description="NodB homology" evidence="5">
    <location>
        <begin position="125"/>
        <end position="305"/>
    </location>
</feature>
<dbReference type="Proteomes" id="UP000290365">
    <property type="component" value="Chromosome"/>
</dbReference>
<protein>
    <submittedName>
        <fullName evidence="6">Polysaccharide deacetylase family protein</fullName>
    </submittedName>
</protein>